<proteinExistence type="predicted"/>
<evidence type="ECO:0000313" key="2">
    <source>
        <dbReference type="Proteomes" id="UP000735302"/>
    </source>
</evidence>
<sequence length="98" mass="11165">MVFQPDPNRTFGLSDQTPYLSLRGSSCKKLRGVEILKGREDLNRGSEYIEELHRGDRGPPPHTANKDGHTIMEDEVRHTLSKMKNGELPYLMISRLNS</sequence>
<name>A0AAV3Z7R5_9GAST</name>
<organism evidence="1 2">
    <name type="scientific">Plakobranchus ocellatus</name>
    <dbReference type="NCBI Taxonomy" id="259542"/>
    <lineage>
        <taxon>Eukaryota</taxon>
        <taxon>Metazoa</taxon>
        <taxon>Spiralia</taxon>
        <taxon>Lophotrochozoa</taxon>
        <taxon>Mollusca</taxon>
        <taxon>Gastropoda</taxon>
        <taxon>Heterobranchia</taxon>
        <taxon>Euthyneura</taxon>
        <taxon>Panpulmonata</taxon>
        <taxon>Sacoglossa</taxon>
        <taxon>Placobranchoidea</taxon>
        <taxon>Plakobranchidae</taxon>
        <taxon>Plakobranchus</taxon>
    </lineage>
</organism>
<dbReference type="AlphaFoldDB" id="A0AAV3Z7R5"/>
<dbReference type="Proteomes" id="UP000735302">
    <property type="component" value="Unassembled WGS sequence"/>
</dbReference>
<keyword evidence="2" id="KW-1185">Reference proteome</keyword>
<reference evidence="1 2" key="1">
    <citation type="journal article" date="2021" name="Elife">
        <title>Chloroplast acquisition without the gene transfer in kleptoplastic sea slugs, Plakobranchus ocellatus.</title>
        <authorList>
            <person name="Maeda T."/>
            <person name="Takahashi S."/>
            <person name="Yoshida T."/>
            <person name="Shimamura S."/>
            <person name="Takaki Y."/>
            <person name="Nagai Y."/>
            <person name="Toyoda A."/>
            <person name="Suzuki Y."/>
            <person name="Arimoto A."/>
            <person name="Ishii H."/>
            <person name="Satoh N."/>
            <person name="Nishiyama T."/>
            <person name="Hasebe M."/>
            <person name="Maruyama T."/>
            <person name="Minagawa J."/>
            <person name="Obokata J."/>
            <person name="Shigenobu S."/>
        </authorList>
    </citation>
    <scope>NUCLEOTIDE SEQUENCE [LARGE SCALE GENOMIC DNA]</scope>
</reference>
<gene>
    <name evidence="1" type="ORF">PoB_001654400</name>
</gene>
<comment type="caution">
    <text evidence="1">The sequence shown here is derived from an EMBL/GenBank/DDBJ whole genome shotgun (WGS) entry which is preliminary data.</text>
</comment>
<accession>A0AAV3Z7R5</accession>
<evidence type="ECO:0000313" key="1">
    <source>
        <dbReference type="EMBL" id="GFN90038.1"/>
    </source>
</evidence>
<dbReference type="EMBL" id="BLXT01001983">
    <property type="protein sequence ID" value="GFN90038.1"/>
    <property type="molecule type" value="Genomic_DNA"/>
</dbReference>
<protein>
    <submittedName>
        <fullName evidence="1">Uncharacterized protein</fullName>
    </submittedName>
</protein>